<protein>
    <submittedName>
        <fullName evidence="1">Uncharacterized protein</fullName>
    </submittedName>
</protein>
<gene>
    <name evidence="1" type="ORF">E8M01_20095</name>
</gene>
<dbReference type="KEGG" id="pstg:E8M01_20095"/>
<dbReference type="OrthoDB" id="316630at2"/>
<dbReference type="EMBL" id="CP039690">
    <property type="protein sequence ID" value="QCI66316.1"/>
    <property type="molecule type" value="Genomic_DNA"/>
</dbReference>
<organism evidence="1 2">
    <name type="scientific">Phreatobacter stygius</name>
    <dbReference type="NCBI Taxonomy" id="1940610"/>
    <lineage>
        <taxon>Bacteria</taxon>
        <taxon>Pseudomonadati</taxon>
        <taxon>Pseudomonadota</taxon>
        <taxon>Alphaproteobacteria</taxon>
        <taxon>Hyphomicrobiales</taxon>
        <taxon>Phreatobacteraceae</taxon>
        <taxon>Phreatobacter</taxon>
    </lineage>
</organism>
<reference evidence="1 2" key="1">
    <citation type="submission" date="2019-04" db="EMBL/GenBank/DDBJ databases">
        <title>Phreatobacter aquaticus sp. nov.</title>
        <authorList>
            <person name="Choi A."/>
        </authorList>
    </citation>
    <scope>NUCLEOTIDE SEQUENCE [LARGE SCALE GENOMIC DNA]</scope>
    <source>
        <strain evidence="1 2">KCTC 52518</strain>
    </source>
</reference>
<evidence type="ECO:0000313" key="2">
    <source>
        <dbReference type="Proteomes" id="UP000298781"/>
    </source>
</evidence>
<evidence type="ECO:0000313" key="1">
    <source>
        <dbReference type="EMBL" id="QCI66316.1"/>
    </source>
</evidence>
<dbReference type="RefSeq" id="WP_136961760.1">
    <property type="nucleotide sequence ID" value="NZ_CP039690.1"/>
</dbReference>
<dbReference type="AlphaFoldDB" id="A0A4D7B9X6"/>
<dbReference type="Proteomes" id="UP000298781">
    <property type="component" value="Chromosome"/>
</dbReference>
<accession>A0A4D7B9X6</accession>
<keyword evidence="2" id="KW-1185">Reference proteome</keyword>
<proteinExistence type="predicted"/>
<dbReference type="SUPFAM" id="SSF144064">
    <property type="entry name" value="Heme iron utilization protein-like"/>
    <property type="match status" value="1"/>
</dbReference>
<name>A0A4D7B9X6_9HYPH</name>
<sequence length="241" mass="24654">MTATKPIREILPGTVADAVATVGAMGRVMLAASAGGATHERIGPVAAVRHEAGTLRLSGEAHDALIDLAVIVSVVADRSGRMKDRVLPRLELLDAAGETAFSLICLDGLEPFDKAIEGLGAGTVLPEKARQTAVEPGPAPAGDDPGANLLEAARAGGEAVTVLFRCTGLEQTWTGIIGEVKPAMGFLNIIQPDFHLHLKDHAVAHWRRDASDGAIAFHAEAADGSALGLVLSGPGSAFAGA</sequence>